<dbReference type="InterPro" id="IPR002048">
    <property type="entry name" value="EF_hand_dom"/>
</dbReference>
<name>A0A7T7HGG5_9HYPH</name>
<dbReference type="InterPro" id="IPR018247">
    <property type="entry name" value="EF_Hand_1_Ca_BS"/>
</dbReference>
<keyword evidence="1" id="KW-0732">Signal</keyword>
<accession>A0A7T7HGG5</accession>
<dbReference type="Gene3D" id="1.10.238.10">
    <property type="entry name" value="EF-hand"/>
    <property type="match status" value="1"/>
</dbReference>
<feature type="signal peptide" evidence="1">
    <location>
        <begin position="1"/>
        <end position="26"/>
    </location>
</feature>
<dbReference type="GO" id="GO:0005509">
    <property type="term" value="F:calcium ion binding"/>
    <property type="evidence" value="ECO:0007669"/>
    <property type="project" value="InterPro"/>
</dbReference>
<dbReference type="PROSITE" id="PS50222">
    <property type="entry name" value="EF_HAND_2"/>
    <property type="match status" value="1"/>
</dbReference>
<dbReference type="SUPFAM" id="SSF47473">
    <property type="entry name" value="EF-hand"/>
    <property type="match status" value="1"/>
</dbReference>
<dbReference type="KEGG" id="mlut:JET14_10305"/>
<dbReference type="EMBL" id="CP066786">
    <property type="protein sequence ID" value="QQM28763.1"/>
    <property type="molecule type" value="Genomic_DNA"/>
</dbReference>
<dbReference type="RefSeq" id="WP_200333352.1">
    <property type="nucleotide sequence ID" value="NZ_CP066786.1"/>
</dbReference>
<reference evidence="3 4" key="1">
    <citation type="submission" date="2020-12" db="EMBL/GenBank/DDBJ databases">
        <authorList>
            <person name="Zheng R.K."/>
            <person name="Sun C.M."/>
        </authorList>
    </citation>
    <scope>NUCLEOTIDE SEQUENCE [LARGE SCALE GENOMIC DNA]</scope>
    <source>
        <strain evidence="3 4">ZRK001</strain>
    </source>
</reference>
<evidence type="ECO:0000313" key="3">
    <source>
        <dbReference type="EMBL" id="QQM28763.1"/>
    </source>
</evidence>
<dbReference type="Pfam" id="PF13202">
    <property type="entry name" value="EF-hand_5"/>
    <property type="match status" value="2"/>
</dbReference>
<evidence type="ECO:0000256" key="1">
    <source>
        <dbReference type="SAM" id="SignalP"/>
    </source>
</evidence>
<evidence type="ECO:0000259" key="2">
    <source>
        <dbReference type="PROSITE" id="PS50222"/>
    </source>
</evidence>
<gene>
    <name evidence="3" type="ORF">JET14_10305</name>
</gene>
<organism evidence="3 4">
    <name type="scientific">Martelella lutilitoris</name>
    <dbReference type="NCBI Taxonomy" id="2583532"/>
    <lineage>
        <taxon>Bacteria</taxon>
        <taxon>Pseudomonadati</taxon>
        <taxon>Pseudomonadota</taxon>
        <taxon>Alphaproteobacteria</taxon>
        <taxon>Hyphomicrobiales</taxon>
        <taxon>Aurantimonadaceae</taxon>
        <taxon>Martelella</taxon>
    </lineage>
</organism>
<proteinExistence type="predicted"/>
<dbReference type="PROSITE" id="PS00018">
    <property type="entry name" value="EF_HAND_1"/>
    <property type="match status" value="1"/>
</dbReference>
<feature type="chain" id="PRO_5032568087" evidence="1">
    <location>
        <begin position="27"/>
        <end position="110"/>
    </location>
</feature>
<feature type="domain" description="EF-hand" evidence="2">
    <location>
        <begin position="71"/>
        <end position="106"/>
    </location>
</feature>
<protein>
    <submittedName>
        <fullName evidence="3">EF-hand domain-containing protein</fullName>
    </submittedName>
</protein>
<dbReference type="AlphaFoldDB" id="A0A7T7HGG5"/>
<dbReference type="InterPro" id="IPR011992">
    <property type="entry name" value="EF-hand-dom_pair"/>
</dbReference>
<evidence type="ECO:0000313" key="4">
    <source>
        <dbReference type="Proteomes" id="UP000596083"/>
    </source>
</evidence>
<dbReference type="Proteomes" id="UP000596083">
    <property type="component" value="Chromosome"/>
</dbReference>
<sequence length="110" mass="11633">MSKFLIASAIVLTLGAAAAVANPAHHSDGQNGMMMGEGMMPGNVMGRGMMNSDMMVVMLDTNGDGAIALAEFQAMHERMFRYLDTNGDGQLDASELAAHHDGFTPDADQE</sequence>